<protein>
    <submittedName>
        <fullName evidence="1">Uncharacterized protein</fullName>
    </submittedName>
</protein>
<name>A0A2G9YIC7_9BACT</name>
<sequence>MYNWSVNIGNLNKNTSRAIIWRLEQTINFGLNGEKLSKNLVKRYWKKINLDPSRKKLLQILLWPRKS</sequence>
<proteinExistence type="predicted"/>
<dbReference type="AlphaFoldDB" id="A0A2G9YIC7"/>
<reference evidence="1 2" key="1">
    <citation type="submission" date="2017-09" db="EMBL/GenBank/DDBJ databases">
        <title>Depth-based differentiation of microbial function through sediment-hosted aquifers and enrichment of novel symbionts in the deep terrestrial subsurface.</title>
        <authorList>
            <person name="Probst A.J."/>
            <person name="Ladd B."/>
            <person name="Jarett J.K."/>
            <person name="Geller-Mcgrath D.E."/>
            <person name="Sieber C.M."/>
            <person name="Emerson J.B."/>
            <person name="Anantharaman K."/>
            <person name="Thomas B.C."/>
            <person name="Malmstrom R."/>
            <person name="Stieglmeier M."/>
            <person name="Klingl A."/>
            <person name="Woyke T."/>
            <person name="Ryan C.M."/>
            <person name="Banfield J.F."/>
        </authorList>
    </citation>
    <scope>NUCLEOTIDE SEQUENCE [LARGE SCALE GENOMIC DNA]</scope>
    <source>
        <strain evidence="1">CG23_combo_of_CG06-09_8_20_14_all_41_10</strain>
    </source>
</reference>
<dbReference type="Proteomes" id="UP000231292">
    <property type="component" value="Unassembled WGS sequence"/>
</dbReference>
<comment type="caution">
    <text evidence="1">The sequence shown here is derived from an EMBL/GenBank/DDBJ whole genome shotgun (WGS) entry which is preliminary data.</text>
</comment>
<accession>A0A2G9YIC7</accession>
<gene>
    <name evidence="1" type="ORF">COX41_05180</name>
</gene>
<organism evidence="1 2">
    <name type="scientific">Candidatus Sherwoodlollariibacterium unditelluris</name>
    <dbReference type="NCBI Taxonomy" id="1974757"/>
    <lineage>
        <taxon>Bacteria</taxon>
        <taxon>Pseudomonadati</taxon>
        <taxon>Candidatus Omnitrophota</taxon>
        <taxon>Candidatus Sherwoodlollariibacterium</taxon>
    </lineage>
</organism>
<evidence type="ECO:0000313" key="2">
    <source>
        <dbReference type="Proteomes" id="UP000231292"/>
    </source>
</evidence>
<dbReference type="EMBL" id="PCRK01000130">
    <property type="protein sequence ID" value="PIP18997.1"/>
    <property type="molecule type" value="Genomic_DNA"/>
</dbReference>
<evidence type="ECO:0000313" key="1">
    <source>
        <dbReference type="EMBL" id="PIP18997.1"/>
    </source>
</evidence>